<dbReference type="SUPFAM" id="SSF101874">
    <property type="entry name" value="YceI-like"/>
    <property type="match status" value="1"/>
</dbReference>
<dbReference type="InterPro" id="IPR007372">
    <property type="entry name" value="Lipid/polyisoprenoid-bd_YceI"/>
</dbReference>
<dbReference type="Proteomes" id="UP001303407">
    <property type="component" value="Chromosome"/>
</dbReference>
<reference evidence="3 4" key="1">
    <citation type="submission" date="2023-09" db="EMBL/GenBank/DDBJ databases">
        <title>Thalassobella suaedae gen. nov., sp. nov., a marine bacterium of the family Flavobacteriaceae isolated from a halophyte Suaeda japonica.</title>
        <authorList>
            <person name="Lee S.Y."/>
            <person name="Hwang C.Y."/>
        </authorList>
    </citation>
    <scope>NUCLEOTIDE SEQUENCE [LARGE SCALE GENOMIC DNA]</scope>
    <source>
        <strain evidence="3 4">HL-DH10</strain>
    </source>
</reference>
<protein>
    <submittedName>
        <fullName evidence="3">YceI family protein</fullName>
    </submittedName>
</protein>
<evidence type="ECO:0000259" key="2">
    <source>
        <dbReference type="SMART" id="SM00867"/>
    </source>
</evidence>
<keyword evidence="4" id="KW-1185">Reference proteome</keyword>
<gene>
    <name evidence="3" type="ORF">RHP49_01360</name>
</gene>
<dbReference type="InterPro" id="IPR036761">
    <property type="entry name" value="TTHA0802/YceI-like_sf"/>
</dbReference>
<proteinExistence type="predicted"/>
<feature type="domain" description="Lipid/polyisoprenoid-binding YceI-like" evidence="2">
    <location>
        <begin position="45"/>
        <end position="210"/>
    </location>
</feature>
<dbReference type="RefSeq" id="WP_415862894.1">
    <property type="nucleotide sequence ID" value="NZ_CP134536.1"/>
</dbReference>
<dbReference type="PROSITE" id="PS51257">
    <property type="entry name" value="PROKAR_LIPOPROTEIN"/>
    <property type="match status" value="1"/>
</dbReference>
<dbReference type="PANTHER" id="PTHR34406:SF1">
    <property type="entry name" value="PROTEIN YCEI"/>
    <property type="match status" value="1"/>
</dbReference>
<evidence type="ECO:0000256" key="1">
    <source>
        <dbReference type="SAM" id="SignalP"/>
    </source>
</evidence>
<evidence type="ECO:0000313" key="4">
    <source>
        <dbReference type="Proteomes" id="UP001303407"/>
    </source>
</evidence>
<dbReference type="Gene3D" id="2.40.128.110">
    <property type="entry name" value="Lipid/polyisoprenoid-binding, YceI-like"/>
    <property type="match status" value="1"/>
</dbReference>
<keyword evidence="1" id="KW-0732">Signal</keyword>
<feature type="chain" id="PRO_5045819917" evidence="1">
    <location>
        <begin position="21"/>
        <end position="212"/>
    </location>
</feature>
<dbReference type="PANTHER" id="PTHR34406">
    <property type="entry name" value="PROTEIN YCEI"/>
    <property type="match status" value="1"/>
</dbReference>
<dbReference type="Pfam" id="PF04264">
    <property type="entry name" value="YceI"/>
    <property type="match status" value="1"/>
</dbReference>
<evidence type="ECO:0000313" key="3">
    <source>
        <dbReference type="EMBL" id="WNH12913.1"/>
    </source>
</evidence>
<name>A0ABY9Y3V1_9FLAO</name>
<accession>A0ABY9Y3V1</accession>
<organism evidence="3 4">
    <name type="scientific">Thalassobellus suaedae</name>
    <dbReference type="NCBI Taxonomy" id="3074124"/>
    <lineage>
        <taxon>Bacteria</taxon>
        <taxon>Pseudomonadati</taxon>
        <taxon>Bacteroidota</taxon>
        <taxon>Flavobacteriia</taxon>
        <taxon>Flavobacteriales</taxon>
        <taxon>Flavobacteriaceae</taxon>
        <taxon>Thalassobellus</taxon>
    </lineage>
</organism>
<dbReference type="SMART" id="SM00867">
    <property type="entry name" value="YceI"/>
    <property type="match status" value="1"/>
</dbReference>
<dbReference type="EMBL" id="CP134536">
    <property type="protein sequence ID" value="WNH12913.1"/>
    <property type="molecule type" value="Genomic_DNA"/>
</dbReference>
<feature type="signal peptide" evidence="1">
    <location>
        <begin position="1"/>
        <end position="20"/>
    </location>
</feature>
<sequence>MKKSITAIFALVTLSVTLMACKNKAKEAETKDAETIAITKIASEKFNVNTSESTIAWKGFKPTGSHTGTIAIKNGILNIIEGEINSGTFLIDMNSIKDADASAKLEGHLKSADFFDVEKYPTATFEITSIKDVDGKTMLSGNLTLKDVKNNVTFPVSITNENNTVTLTSESFVIDRTKWNVQYGSKSIFDNLGDKFINDDIELQVTVKASKS</sequence>